<dbReference type="PRINTS" id="PR00081">
    <property type="entry name" value="GDHRDH"/>
</dbReference>
<protein>
    <submittedName>
        <fullName evidence="2">SDR family oxidoreductase</fullName>
    </submittedName>
</protein>
<evidence type="ECO:0000313" key="3">
    <source>
        <dbReference type="Proteomes" id="UP001384579"/>
    </source>
</evidence>
<dbReference type="RefSeq" id="WP_340541345.1">
    <property type="nucleotide sequence ID" value="NZ_JBBLXS010000074.1"/>
</dbReference>
<accession>A0ABU8YKB0</accession>
<gene>
    <name evidence="2" type="ORF">WMG39_07980</name>
</gene>
<dbReference type="EMBL" id="JBBLXS010000074">
    <property type="protein sequence ID" value="MEK0184795.1"/>
    <property type="molecule type" value="Genomic_DNA"/>
</dbReference>
<comment type="caution">
    <text evidence="2">The sequence shown here is derived from an EMBL/GenBank/DDBJ whole genome shotgun (WGS) entry which is preliminary data.</text>
</comment>
<evidence type="ECO:0000313" key="2">
    <source>
        <dbReference type="EMBL" id="MEK0184795.1"/>
    </source>
</evidence>
<name>A0ABU8YKB0_9CYAN</name>
<proteinExistence type="inferred from homology"/>
<organism evidence="2 3">
    <name type="scientific">Microcoleus anatoxicus PTRS2</name>
    <dbReference type="NCBI Taxonomy" id="2705321"/>
    <lineage>
        <taxon>Bacteria</taxon>
        <taxon>Bacillati</taxon>
        <taxon>Cyanobacteriota</taxon>
        <taxon>Cyanophyceae</taxon>
        <taxon>Oscillatoriophycideae</taxon>
        <taxon>Oscillatoriales</taxon>
        <taxon>Microcoleaceae</taxon>
        <taxon>Microcoleus</taxon>
        <taxon>Microcoleus anatoxicus</taxon>
    </lineage>
</organism>
<dbReference type="Gene3D" id="3.40.50.720">
    <property type="entry name" value="NAD(P)-binding Rossmann-like Domain"/>
    <property type="match status" value="1"/>
</dbReference>
<sequence>MHLGIEGKSALVVGGSQGLGREIALTLAKEGVQVGVVARTEADIISLVAEMGGEAKGHWGIAKDLVPDSAPTQLIEEIQSGNKQIDIIVHNLGGTLAIRDPFCTVTEWRSVWRLNFEIAAELNRYLIPPMQQRRWGRVVHISSIAANLSRGAVAYCAVKAALNAYTRNLGCTVASDGVVITSVMPGAIRHEGSHWDKMSQEKPEMVATYLDRRIAIKRFAQLDEISDWVVLLCSEKASFCTGSVMPIDGGSW</sequence>
<dbReference type="CDD" id="cd05233">
    <property type="entry name" value="SDR_c"/>
    <property type="match status" value="1"/>
</dbReference>
<evidence type="ECO:0000256" key="1">
    <source>
        <dbReference type="ARBA" id="ARBA00006484"/>
    </source>
</evidence>
<dbReference type="Pfam" id="PF13561">
    <property type="entry name" value="adh_short_C2"/>
    <property type="match status" value="1"/>
</dbReference>
<dbReference type="InterPro" id="IPR050259">
    <property type="entry name" value="SDR"/>
</dbReference>
<dbReference type="PANTHER" id="PTHR42879">
    <property type="entry name" value="3-OXOACYL-(ACYL-CARRIER-PROTEIN) REDUCTASE"/>
    <property type="match status" value="1"/>
</dbReference>
<keyword evidence="3" id="KW-1185">Reference proteome</keyword>
<comment type="similarity">
    <text evidence="1">Belongs to the short-chain dehydrogenases/reductases (SDR) family.</text>
</comment>
<reference evidence="2 3" key="1">
    <citation type="journal article" date="2020" name="Harmful Algae">
        <title>Molecular and morphological characterization of a novel dihydroanatoxin-a producing Microcoleus species (cyanobacteria) from the Russian River, California, USA.</title>
        <authorList>
            <person name="Conklin K.Y."/>
            <person name="Stancheva R."/>
            <person name="Otten T.G."/>
            <person name="Fadness R."/>
            <person name="Boyer G.L."/>
            <person name="Read B."/>
            <person name="Zhang X."/>
            <person name="Sheath R.G."/>
        </authorList>
    </citation>
    <scope>NUCLEOTIDE SEQUENCE [LARGE SCALE GENOMIC DNA]</scope>
    <source>
        <strain evidence="2 3">PTRS2</strain>
    </source>
</reference>
<dbReference type="InterPro" id="IPR002347">
    <property type="entry name" value="SDR_fam"/>
</dbReference>
<dbReference type="SUPFAM" id="SSF51735">
    <property type="entry name" value="NAD(P)-binding Rossmann-fold domains"/>
    <property type="match status" value="1"/>
</dbReference>
<dbReference type="PRINTS" id="PR00080">
    <property type="entry name" value="SDRFAMILY"/>
</dbReference>
<dbReference type="Proteomes" id="UP001384579">
    <property type="component" value="Unassembled WGS sequence"/>
</dbReference>
<dbReference type="InterPro" id="IPR036291">
    <property type="entry name" value="NAD(P)-bd_dom_sf"/>
</dbReference>